<evidence type="ECO:0000256" key="7">
    <source>
        <dbReference type="ARBA" id="ARBA00022827"/>
    </source>
</evidence>
<dbReference type="GO" id="GO:0006113">
    <property type="term" value="P:fermentation"/>
    <property type="evidence" value="ECO:0007669"/>
    <property type="project" value="TreeGrafter"/>
</dbReference>
<keyword evidence="6" id="KW-0285">Flavoprotein</keyword>
<feature type="active site" description="Proton acceptor" evidence="12">
    <location>
        <position position="286"/>
    </location>
</feature>
<evidence type="ECO:0000256" key="1">
    <source>
        <dbReference type="ARBA" id="ARBA00001974"/>
    </source>
</evidence>
<dbReference type="EC" id="1.3.5.1" evidence="4"/>
<dbReference type="STRING" id="1079.BVIR_2961"/>
<dbReference type="InterPro" id="IPR037099">
    <property type="entry name" value="Fum_R/Succ_DH_flav-like_C_sf"/>
</dbReference>
<reference evidence="17" key="3">
    <citation type="journal article" date="2016" name="Genome Announc.">
        <title>Revised genome sequence of the purple photosynthetic bacterium Blastochloris viridis.</title>
        <authorList>
            <person name="Liu L.N."/>
            <person name="Faulkner M."/>
            <person name="Liu X."/>
            <person name="Huang F."/>
            <person name="Darby A.C."/>
            <person name="Hall N."/>
        </authorList>
    </citation>
    <scope>NUCLEOTIDE SEQUENCE [LARGE SCALE GENOMIC DNA]</scope>
    <source>
        <strain evidence="17">ATCC 19567 / DSM 133 / F</strain>
    </source>
</reference>
<dbReference type="GO" id="GO:0050660">
    <property type="term" value="F:flavin adenine dinucleotide binding"/>
    <property type="evidence" value="ECO:0007669"/>
    <property type="project" value="InterPro"/>
</dbReference>
<keyword evidence="17" id="KW-1185">Reference proteome</keyword>
<protein>
    <recommendedName>
        <fullName evidence="4">succinate dehydrogenase</fullName>
        <ecNumber evidence="4">1.3.5.1</ecNumber>
    </recommendedName>
</protein>
<evidence type="ECO:0000313" key="15">
    <source>
        <dbReference type="EMBL" id="BAR99308.1"/>
    </source>
</evidence>
<keyword evidence="10" id="KW-0472">Membrane</keyword>
<evidence type="ECO:0000256" key="6">
    <source>
        <dbReference type="ARBA" id="ARBA00022630"/>
    </source>
</evidence>
<dbReference type="NCBIfam" id="NF006686">
    <property type="entry name" value="PRK09231.1"/>
    <property type="match status" value="1"/>
</dbReference>
<organism evidence="16 17">
    <name type="scientific">Blastochloris viridis</name>
    <name type="common">Rhodopseudomonas viridis</name>
    <dbReference type="NCBI Taxonomy" id="1079"/>
    <lineage>
        <taxon>Bacteria</taxon>
        <taxon>Pseudomonadati</taxon>
        <taxon>Pseudomonadota</taxon>
        <taxon>Alphaproteobacteria</taxon>
        <taxon>Hyphomicrobiales</taxon>
        <taxon>Blastochloridaceae</taxon>
        <taxon>Blastochloris</taxon>
    </lineage>
</organism>
<evidence type="ECO:0000256" key="12">
    <source>
        <dbReference type="PIRSR" id="PIRSR000171-1"/>
    </source>
</evidence>
<reference evidence="16" key="2">
    <citation type="submission" date="2015-11" db="EMBL/GenBank/DDBJ databases">
        <authorList>
            <person name="Zhang Y."/>
            <person name="Guo Z."/>
        </authorList>
    </citation>
    <scope>NUCLEOTIDE SEQUENCE</scope>
    <source>
        <strain evidence="16">1</strain>
    </source>
</reference>
<dbReference type="Pfam" id="PF02910">
    <property type="entry name" value="Succ_DH_flav_C"/>
    <property type="match status" value="1"/>
</dbReference>
<dbReference type="Gene3D" id="1.20.58.100">
    <property type="entry name" value="Fumarate reductase/succinate dehydrogenase flavoprotein-like, C-terminal domain"/>
    <property type="match status" value="1"/>
</dbReference>
<dbReference type="GO" id="GO:0022900">
    <property type="term" value="P:electron transport chain"/>
    <property type="evidence" value="ECO:0007669"/>
    <property type="project" value="InterPro"/>
</dbReference>
<evidence type="ECO:0000256" key="9">
    <source>
        <dbReference type="ARBA" id="ARBA00023002"/>
    </source>
</evidence>
<dbReference type="Gene3D" id="4.10.80.40">
    <property type="entry name" value="succinate dehydrogenase protein domain"/>
    <property type="match status" value="1"/>
</dbReference>
<evidence type="ECO:0000256" key="10">
    <source>
        <dbReference type="ARBA" id="ARBA00023136"/>
    </source>
</evidence>
<evidence type="ECO:0000256" key="5">
    <source>
        <dbReference type="ARBA" id="ARBA00022448"/>
    </source>
</evidence>
<proteinExistence type="inferred from homology"/>
<comment type="similarity">
    <text evidence="3">Belongs to the FAD-dependent oxidoreductase 2 family. FRD/SDH subfamily.</text>
</comment>
<dbReference type="NCBIfam" id="TIGR01812">
    <property type="entry name" value="sdhA_frdA_Gneg"/>
    <property type="match status" value="1"/>
</dbReference>
<dbReference type="PROSITE" id="PS00504">
    <property type="entry name" value="FRD_SDH_FAD_BINDING"/>
    <property type="match status" value="1"/>
</dbReference>
<dbReference type="SUPFAM" id="SSF46977">
    <property type="entry name" value="Succinate dehydrogenase/fumarate reductase flavoprotein C-terminal domain"/>
    <property type="match status" value="1"/>
</dbReference>
<dbReference type="PRINTS" id="PR00411">
    <property type="entry name" value="PNDRDTASEI"/>
</dbReference>
<evidence type="ECO:0000256" key="3">
    <source>
        <dbReference type="ARBA" id="ARBA00008040"/>
    </source>
</evidence>
<evidence type="ECO:0000259" key="14">
    <source>
        <dbReference type="Pfam" id="PF02910"/>
    </source>
</evidence>
<evidence type="ECO:0000256" key="11">
    <source>
        <dbReference type="ARBA" id="ARBA00049220"/>
    </source>
</evidence>
<keyword evidence="7" id="KW-0274">FAD</keyword>
<dbReference type="GO" id="GO:0009055">
    <property type="term" value="F:electron transfer activity"/>
    <property type="evidence" value="ECO:0007669"/>
    <property type="project" value="TreeGrafter"/>
</dbReference>
<evidence type="ECO:0000313" key="16">
    <source>
        <dbReference type="EMBL" id="CUU43386.1"/>
    </source>
</evidence>
<accession>A0A0H5BPH7</accession>
<dbReference type="InterPro" id="IPR003952">
    <property type="entry name" value="FRD_SDH_FAD_BS"/>
</dbReference>
<keyword evidence="5" id="KW-0813">Transport</keyword>
<evidence type="ECO:0000313" key="17">
    <source>
        <dbReference type="Proteomes" id="UP000065734"/>
    </source>
</evidence>
<dbReference type="InterPro" id="IPR014006">
    <property type="entry name" value="Succ_Dhase_FrdA_Gneg"/>
</dbReference>
<dbReference type="PANTHER" id="PTHR11632:SF82">
    <property type="entry name" value="FUMARATE REDUCTASE FLAVOPROTEIN SUBUNIT"/>
    <property type="match status" value="1"/>
</dbReference>
<gene>
    <name evidence="16" type="primary">frdA</name>
    <name evidence="15" type="ORF">BV133_1715</name>
    <name evidence="16" type="ORF">BVIRIDIS_24050</name>
</gene>
<dbReference type="InterPro" id="IPR030664">
    <property type="entry name" value="SdhA/FrdA/AprA"/>
</dbReference>
<dbReference type="EMBL" id="AP014854">
    <property type="protein sequence ID" value="BAR99308.1"/>
    <property type="molecule type" value="Genomic_DNA"/>
</dbReference>
<dbReference type="OrthoDB" id="9806724at2"/>
<dbReference type="PRINTS" id="PR00368">
    <property type="entry name" value="FADPNR"/>
</dbReference>
<dbReference type="GO" id="GO:0005886">
    <property type="term" value="C:plasma membrane"/>
    <property type="evidence" value="ECO:0007669"/>
    <property type="project" value="UniProtKB-SubCell"/>
</dbReference>
<dbReference type="GO" id="GO:0008177">
    <property type="term" value="F:succinate dehydrogenase (quinone) activity"/>
    <property type="evidence" value="ECO:0007669"/>
    <property type="project" value="UniProtKB-EC"/>
</dbReference>
<dbReference type="KEGG" id="bvr:BVIR_2961"/>
<comment type="catalytic activity">
    <reaction evidence="11">
        <text>a quinone + succinate = fumarate + a quinol</text>
        <dbReference type="Rhea" id="RHEA:40523"/>
        <dbReference type="ChEBI" id="CHEBI:24646"/>
        <dbReference type="ChEBI" id="CHEBI:29806"/>
        <dbReference type="ChEBI" id="CHEBI:30031"/>
        <dbReference type="ChEBI" id="CHEBI:132124"/>
        <dbReference type="EC" id="1.3.5.1"/>
    </reaction>
</comment>
<dbReference type="Gene3D" id="3.90.700.10">
    <property type="entry name" value="Succinate dehydrogenase/fumarate reductase flavoprotein, catalytic domain"/>
    <property type="match status" value="1"/>
</dbReference>
<dbReference type="GO" id="GO:0009061">
    <property type="term" value="P:anaerobic respiration"/>
    <property type="evidence" value="ECO:0007669"/>
    <property type="project" value="TreeGrafter"/>
</dbReference>
<dbReference type="InterPro" id="IPR027477">
    <property type="entry name" value="Succ_DH/fumarate_Rdtase_cat_sf"/>
</dbReference>
<dbReference type="SUPFAM" id="SSF51905">
    <property type="entry name" value="FAD/NAD(P)-binding domain"/>
    <property type="match status" value="1"/>
</dbReference>
<dbReference type="InterPro" id="IPR015939">
    <property type="entry name" value="Fum_Rdtase/Succ_DH_flav-like_C"/>
</dbReference>
<dbReference type="PATRIC" id="fig|1079.6.peg.3113"/>
<dbReference type="AlphaFoldDB" id="A0A0H5BPH7"/>
<reference evidence="15" key="1">
    <citation type="journal article" date="2015" name="Genome Announc.">
        <title>Complete Genome Sequence of the Bacteriochlorophyll b-Producing Photosynthetic Bacterium Blastochloris viridis.</title>
        <authorList>
            <person name="Tsukatani Y."/>
            <person name="Hirose Y."/>
            <person name="Harada J."/>
            <person name="Misawa N."/>
            <person name="Mori K."/>
            <person name="Inoue K."/>
            <person name="Tamiaki H."/>
        </authorList>
    </citation>
    <scope>NUCLEOTIDE SEQUENCE [LARGE SCALE GENOMIC DNA]</scope>
    <source>
        <strain evidence="15">DSM 133</strain>
    </source>
</reference>
<keyword evidence="8" id="KW-0249">Electron transport</keyword>
<dbReference type="RefSeq" id="WP_055038275.1">
    <property type="nucleotide sequence ID" value="NZ_AP014854.2"/>
</dbReference>
<dbReference type="Pfam" id="PF00890">
    <property type="entry name" value="FAD_binding_2"/>
    <property type="match status" value="1"/>
</dbReference>
<dbReference type="EMBL" id="LN907867">
    <property type="protein sequence ID" value="CUU43386.1"/>
    <property type="molecule type" value="Genomic_DNA"/>
</dbReference>
<feature type="domain" description="Fumarate reductase/succinate dehydrogenase flavoprotein-like C-terminal" evidence="14">
    <location>
        <begin position="451"/>
        <end position="578"/>
    </location>
</feature>
<dbReference type="PIRSF" id="PIRSF000171">
    <property type="entry name" value="SDHA_APRA_LASPO"/>
    <property type="match status" value="1"/>
</dbReference>
<evidence type="ECO:0000256" key="8">
    <source>
        <dbReference type="ARBA" id="ARBA00022982"/>
    </source>
</evidence>
<name>A0A0H5BPH7_BLAVI</name>
<dbReference type="Gene3D" id="3.50.50.60">
    <property type="entry name" value="FAD/NAD(P)-binding domain"/>
    <property type="match status" value="1"/>
</dbReference>
<comment type="cofactor">
    <cofactor evidence="1">
        <name>FAD</name>
        <dbReference type="ChEBI" id="CHEBI:57692"/>
    </cofactor>
</comment>
<dbReference type="FunFam" id="3.90.700.10:FF:000003">
    <property type="entry name" value="Fumarate reductase flavoprotein subunit"/>
    <property type="match status" value="1"/>
</dbReference>
<evidence type="ECO:0000256" key="4">
    <source>
        <dbReference type="ARBA" id="ARBA00012792"/>
    </source>
</evidence>
<dbReference type="SUPFAM" id="SSF56425">
    <property type="entry name" value="Succinate dehydrogenase/fumarate reductase flavoprotein, catalytic domain"/>
    <property type="match status" value="1"/>
</dbReference>
<evidence type="ECO:0000259" key="13">
    <source>
        <dbReference type="Pfam" id="PF00890"/>
    </source>
</evidence>
<sequence length="588" mass="63668">MQIISTDVVVIGGGGAGLRAAIAATEADPALSIALVSKVLPMRSHTVAAEGGSAGVVREDDSLEQHFHDTVAGGDWLCDQDAVEYFVRHCTEEMVQLERWGCPWSRKPDGSVNVRFFGGMTVQRTWFAADKSGFHILHTLFQTSYKYPSIKRFDEYFCADLLVEDGRVRGVLAIEIATGEMVLFACNAVILATGGAGRVFRQNTNAGIVTGEGMGLAFRKGAVLRDMEFVQWHPTCLPGTGILMSEACRGEGAILTNKDGYRYLQDYGLGPLDPWPRAKAMELGPRDRLSQAFWHEDNKGNTIQTPYGSAVNLDLRHLGEKKILERLPLITEAARTFAGVDPVKQPIPVRPAVHYTMGGIATNVHTETAVAGLYAAGECASVGIHGANRLGSNSLAELLVFGKVAGVRAAQHARSVRPASAERTARQADATATRLVRLIDSERGERTVTLRDEMMDAMEAGVGLFRTVNGLKAACAKLAELRQRYRRGVKLDDTNRAFNTEWLAAVELGAMLEVAEAMAHSALWRKESRGAHQRLDLPTRDDKRYLVHTIAKSGGDGTPSIKSAPVTITKSRPGARVYGGAGSKAELT</sequence>
<dbReference type="InterPro" id="IPR036188">
    <property type="entry name" value="FAD/NAD-bd_sf"/>
</dbReference>
<dbReference type="PANTHER" id="PTHR11632">
    <property type="entry name" value="SUCCINATE DEHYDROGENASE 2 FLAVOPROTEIN SUBUNIT"/>
    <property type="match status" value="1"/>
</dbReference>
<keyword evidence="9" id="KW-0560">Oxidoreductase</keyword>
<feature type="domain" description="FAD-dependent oxidoreductase 2 FAD-binding" evidence="13">
    <location>
        <begin position="7"/>
        <end position="395"/>
    </location>
</feature>
<comment type="subcellular location">
    <subcellularLocation>
        <location evidence="2">Cell inner membrane</location>
        <topology evidence="2">Peripheral membrane protein</topology>
        <orientation evidence="2">Cytoplasmic side</orientation>
    </subcellularLocation>
</comment>
<dbReference type="Proteomes" id="UP000065734">
    <property type="component" value="Chromosome I"/>
</dbReference>
<dbReference type="InterPro" id="IPR003953">
    <property type="entry name" value="FAD-dep_OxRdtase_2_FAD-bd"/>
</dbReference>
<evidence type="ECO:0000256" key="2">
    <source>
        <dbReference type="ARBA" id="ARBA00004515"/>
    </source>
</evidence>